<name>A0A9W6EGE2_ASPNG</name>
<dbReference type="AlphaFoldDB" id="A0A9W6EGE2"/>
<comment type="caution">
    <text evidence="1">The sequence shown here is derived from an EMBL/GenBank/DDBJ whole genome shotgun (WGS) entry which is preliminary data.</text>
</comment>
<sequence>MTGPFVTPPPSDLFNVSPRTADHLPCLLESLAAHSPVFAERVIEIPAHTLIYAGILHVSKGHGGGWRVGRLSIDTFLSPAIQGHAFSEERIRADPTHYASSARVNAIGENTVLERTALCVSEQVSAVGLRQDRGRLSAKSGVFHVLGTADLGEVVVGLLDFSPQRGRGRGRYIPYPSATKEVPLAIDQNCQLRHVKVDIQALLSEILDASFEKADPILPSAGRIIGFLGKLVTELDDAQRDLKP</sequence>
<evidence type="ECO:0000313" key="1">
    <source>
        <dbReference type="EMBL" id="GLA56020.1"/>
    </source>
</evidence>
<proteinExistence type="predicted"/>
<gene>
    <name evidence="1" type="ORF">AnigIFM63604_003961</name>
</gene>
<protein>
    <submittedName>
        <fullName evidence="1">Uncharacterized protein</fullName>
    </submittedName>
</protein>
<dbReference type="Proteomes" id="UP001144191">
    <property type="component" value="Unassembled WGS sequence"/>
</dbReference>
<reference evidence="1" key="1">
    <citation type="submission" date="2022-07" db="EMBL/GenBank/DDBJ databases">
        <title>Taxonomy of Aspergillus series Nigri: significant species reduction supported by multi-species coalescent approaches.</title>
        <authorList>
            <person name="Bian C."/>
            <person name="Kusuya Y."/>
            <person name="Sklenar F."/>
            <person name="D'hooge E."/>
            <person name="Yaguchi T."/>
            <person name="Takahashi H."/>
            <person name="Hubka V."/>
        </authorList>
    </citation>
    <scope>NUCLEOTIDE SEQUENCE</scope>
    <source>
        <strain evidence="1">IFM 63604</strain>
    </source>
</reference>
<dbReference type="EMBL" id="BRPB01000202">
    <property type="protein sequence ID" value="GLA56020.1"/>
    <property type="molecule type" value="Genomic_DNA"/>
</dbReference>
<organism evidence="1 2">
    <name type="scientific">Aspergillus niger</name>
    <dbReference type="NCBI Taxonomy" id="5061"/>
    <lineage>
        <taxon>Eukaryota</taxon>
        <taxon>Fungi</taxon>
        <taxon>Dikarya</taxon>
        <taxon>Ascomycota</taxon>
        <taxon>Pezizomycotina</taxon>
        <taxon>Eurotiomycetes</taxon>
        <taxon>Eurotiomycetidae</taxon>
        <taxon>Eurotiales</taxon>
        <taxon>Aspergillaceae</taxon>
        <taxon>Aspergillus</taxon>
        <taxon>Aspergillus subgen. Circumdati</taxon>
    </lineage>
</organism>
<evidence type="ECO:0000313" key="2">
    <source>
        <dbReference type="Proteomes" id="UP001144191"/>
    </source>
</evidence>
<accession>A0A9W6EGE2</accession>